<dbReference type="InterPro" id="IPR012341">
    <property type="entry name" value="6hp_glycosidase-like_sf"/>
</dbReference>
<keyword evidence="4 10" id="KW-0326">Glycosidase</keyword>
<evidence type="ECO:0000256" key="3">
    <source>
        <dbReference type="ARBA" id="ARBA00022679"/>
    </source>
</evidence>
<dbReference type="GO" id="GO:0004553">
    <property type="term" value="F:hydrolase activity, hydrolyzing O-glycosyl compounds"/>
    <property type="evidence" value="ECO:0007669"/>
    <property type="project" value="TreeGrafter"/>
</dbReference>
<accession>A0A089WYT7</accession>
<name>A0A089WYT7_STRGA</name>
<dbReference type="GO" id="GO:0030246">
    <property type="term" value="F:carbohydrate binding"/>
    <property type="evidence" value="ECO:0007669"/>
    <property type="project" value="InterPro"/>
</dbReference>
<feature type="binding site" evidence="6">
    <location>
        <begin position="345"/>
        <end position="346"/>
    </location>
    <ligand>
        <name>substrate</name>
    </ligand>
</feature>
<dbReference type="InterPro" id="IPR037018">
    <property type="entry name" value="GH65_N"/>
</dbReference>
<dbReference type="GO" id="GO:0016757">
    <property type="term" value="F:glycosyltransferase activity"/>
    <property type="evidence" value="ECO:0007669"/>
    <property type="project" value="UniProtKB-KW"/>
</dbReference>
<gene>
    <name evidence="10" type="ORF">SGLAU_03020</name>
</gene>
<sequence length="789" mass="88742">MTGWTWTYEGYEPADERLRESLCTLGNGYFATRGAFPECVADDIHYPGTYAAGCYNRLTSHVAGRGVENEDLVNLPNWLPLRFRLRGRSWLSPDTATVLEHRQTVHLASGVLERVTRYGLGNGRSLTVRQERLVHMADPHLAALRTEFTATGFGGELHVEAALDAGVTNAGVPRYRDLDGRHLTHAHTGTAAGDTVWLRCRTRTSDIRVGMASRLTTEGPVTVRHARPRTTQRARLRLAPGTPATVDKTIALHTSRDPAISDPLHAAIARVGRAPGFDDLLATHRVAWSQLWRRADLDVPGEAGRILRLHLFHVLQTLSPHTADLDVGVPARGLHGEAYRGHVFWDELFVLPYLNLRFPEVSRALLHYRHRRLEQACTAAREAGRRGAMYPWQSGSDGREETQQLHLNPRSGRWLPDHSHLQYHVGSAIAYNVWEYCEASGDTEFRQAKGAEMLLQIARFWADTATWDERLGRHRIKGVMGPDEYHDAYPDATEPGLDDNAYTNVMAAWVLTRTLELLAALPEPRRRELTERTGLDARELDRWDEVSRTLHVPFHEGVISQFEGYGELTELDWATYRARYGDIRRLDRILEAEGDTVNRYRASKQADVLMLGYLFSPPELQGLFDRLGLRLDEETWHRTVDHYLHRTSHGSTLSGLVHGWVLARARRAEAWQFCQEALRGDIADVQGGTTGEGIHLGAMAGTLDLVQRGLTGLTTRQGALWLDPVPLPELSTYGFSLRYQGNWGVRLRLRHSQLEITLPASDTTAIDVRLPDRAVRLQPGETGRLVLPD</sequence>
<dbReference type="STRING" id="1907.SGLAU_03020"/>
<organism evidence="10 11">
    <name type="scientific">Streptomyces glaucescens</name>
    <dbReference type="NCBI Taxonomy" id="1907"/>
    <lineage>
        <taxon>Bacteria</taxon>
        <taxon>Bacillati</taxon>
        <taxon>Actinomycetota</taxon>
        <taxon>Actinomycetes</taxon>
        <taxon>Kitasatosporales</taxon>
        <taxon>Streptomycetaceae</taxon>
        <taxon>Streptomyces</taxon>
    </lineage>
</organism>
<proteinExistence type="inferred from homology"/>
<dbReference type="Pfam" id="PF03633">
    <property type="entry name" value="Glyco_hydro_65C"/>
    <property type="match status" value="1"/>
</dbReference>
<evidence type="ECO:0000313" key="11">
    <source>
        <dbReference type="Proteomes" id="UP000029482"/>
    </source>
</evidence>
<dbReference type="SUPFAM" id="SSF74650">
    <property type="entry name" value="Galactose mutarotase-like"/>
    <property type="match status" value="1"/>
</dbReference>
<dbReference type="PANTHER" id="PTHR11051:SF8">
    <property type="entry name" value="PROTEIN-GLUCOSYLGALACTOSYLHYDROXYLYSINE GLUCOSIDASE"/>
    <property type="match status" value="1"/>
</dbReference>
<dbReference type="PIRSF" id="PIRSF036289">
    <property type="entry name" value="Glycosyl_hydrolase_malt_phosph"/>
    <property type="match status" value="1"/>
</dbReference>
<dbReference type="KEGG" id="sgu:SGLAU_03020"/>
<dbReference type="InterPro" id="IPR005194">
    <property type="entry name" value="Glyco_hydro_65_C"/>
</dbReference>
<evidence type="ECO:0000256" key="5">
    <source>
        <dbReference type="PIRSR" id="PIRSR036289-50"/>
    </source>
</evidence>
<evidence type="ECO:0000256" key="6">
    <source>
        <dbReference type="PIRSR" id="PIRSR036289-51"/>
    </source>
</evidence>
<dbReference type="Pfam" id="PF03632">
    <property type="entry name" value="Glyco_hydro_65m"/>
    <property type="match status" value="1"/>
</dbReference>
<keyword evidence="2" id="KW-0328">Glycosyltransferase</keyword>
<dbReference type="InterPro" id="IPR005196">
    <property type="entry name" value="Glyco_hydro_65_N"/>
</dbReference>
<evidence type="ECO:0000259" key="7">
    <source>
        <dbReference type="Pfam" id="PF03632"/>
    </source>
</evidence>
<comment type="similarity">
    <text evidence="1">Belongs to the glycosyl hydrolase 65 family.</text>
</comment>
<keyword evidence="3" id="KW-0808">Transferase</keyword>
<dbReference type="Pfam" id="PF03636">
    <property type="entry name" value="Glyco_hydro_65N"/>
    <property type="match status" value="1"/>
</dbReference>
<dbReference type="EC" id="3.2.1.-" evidence="10"/>
<evidence type="ECO:0000256" key="1">
    <source>
        <dbReference type="ARBA" id="ARBA00006768"/>
    </source>
</evidence>
<dbReference type="InterPro" id="IPR008928">
    <property type="entry name" value="6-hairpin_glycosidase_sf"/>
</dbReference>
<dbReference type="Gene3D" id="2.60.420.10">
    <property type="entry name" value="Maltose phosphorylase, domain 3"/>
    <property type="match status" value="1"/>
</dbReference>
<reference evidence="11" key="1">
    <citation type="journal article" date="2015" name="J. Biotechnol.">
        <title>Complete genome sequence of the actinobacterium Streptomyces glaucescens GLA.O (DSM 40922) consisting of a linear chromosome and one linear plasmid.</title>
        <authorList>
            <person name="Ortseifen V."/>
            <person name="Winkler A."/>
            <person name="Albersmeier A."/>
            <person name="Wendler S."/>
            <person name="Puhler A."/>
            <person name="Kalinowski J."/>
            <person name="Ruckert C."/>
        </authorList>
    </citation>
    <scope>NUCLEOTIDE SEQUENCE [LARGE SCALE GENOMIC DNA]</scope>
    <source>
        <strain evidence="11">DSM 40922 / GLA O</strain>
    </source>
</reference>
<feature type="binding site" evidence="6">
    <location>
        <begin position="604"/>
        <end position="605"/>
    </location>
    <ligand>
        <name>substrate</name>
    </ligand>
</feature>
<keyword evidence="10" id="KW-0378">Hydrolase</keyword>
<dbReference type="AlphaFoldDB" id="A0A089WYT7"/>
<dbReference type="InterPro" id="IPR011013">
    <property type="entry name" value="Gal_mutarotase_sf_dom"/>
</dbReference>
<evidence type="ECO:0000256" key="4">
    <source>
        <dbReference type="ARBA" id="ARBA00023295"/>
    </source>
</evidence>
<dbReference type="RefSeq" id="WP_043498108.1">
    <property type="nucleotide sequence ID" value="NZ_CP009438.1"/>
</dbReference>
<feature type="domain" description="Glycoside hydrolase family 65 central catalytic" evidence="7">
    <location>
        <begin position="308"/>
        <end position="703"/>
    </location>
</feature>
<evidence type="ECO:0000313" key="10">
    <source>
        <dbReference type="EMBL" id="AIR96632.1"/>
    </source>
</evidence>
<feature type="domain" description="Glycoside hydrolase family 65 N-terminal" evidence="9">
    <location>
        <begin position="7"/>
        <end position="256"/>
    </location>
</feature>
<evidence type="ECO:0000256" key="2">
    <source>
        <dbReference type="ARBA" id="ARBA00022676"/>
    </source>
</evidence>
<dbReference type="OrthoDB" id="9816160at2"/>
<protein>
    <submittedName>
        <fullName evidence="10">Putative glycosyl hydrolase</fullName>
        <ecNumber evidence="10">3.2.1.-</ecNumber>
    </submittedName>
</protein>
<dbReference type="InterPro" id="IPR017045">
    <property type="entry name" value="Malt_Pase/Glycosyl_Hdrlase"/>
</dbReference>
<dbReference type="FunFam" id="1.50.10.10:FF:000053">
    <property type="entry name" value="Putative glycosyl hydrolase"/>
    <property type="match status" value="1"/>
</dbReference>
<keyword evidence="11" id="KW-1185">Reference proteome</keyword>
<dbReference type="Gene3D" id="2.70.98.40">
    <property type="entry name" value="Glycoside hydrolase, family 65, N-terminal domain"/>
    <property type="match status" value="1"/>
</dbReference>
<feature type="active site" description="Proton donor" evidence="5">
    <location>
        <position position="484"/>
    </location>
</feature>
<dbReference type="GO" id="GO:0005975">
    <property type="term" value="P:carbohydrate metabolic process"/>
    <property type="evidence" value="ECO:0007669"/>
    <property type="project" value="InterPro"/>
</dbReference>
<dbReference type="HOGENOM" id="CLU_006285_1_1_11"/>
<evidence type="ECO:0000259" key="8">
    <source>
        <dbReference type="Pfam" id="PF03633"/>
    </source>
</evidence>
<evidence type="ECO:0000259" key="9">
    <source>
        <dbReference type="Pfam" id="PF03636"/>
    </source>
</evidence>
<dbReference type="InterPro" id="IPR005195">
    <property type="entry name" value="Glyco_hydro_65_M"/>
</dbReference>
<dbReference type="eggNOG" id="COG1554">
    <property type="taxonomic scope" value="Bacteria"/>
</dbReference>
<feature type="domain" description="Glycoside hydrolase family 65 C-terminal" evidence="8">
    <location>
        <begin position="714"/>
        <end position="777"/>
    </location>
</feature>
<dbReference type="Gene3D" id="1.50.10.10">
    <property type="match status" value="1"/>
</dbReference>
<dbReference type="SUPFAM" id="SSF48208">
    <property type="entry name" value="Six-hairpin glycosidases"/>
    <property type="match status" value="1"/>
</dbReference>
<dbReference type="PANTHER" id="PTHR11051">
    <property type="entry name" value="GLYCOSYL HYDROLASE-RELATED"/>
    <property type="match status" value="1"/>
</dbReference>
<dbReference type="EMBL" id="CP009438">
    <property type="protein sequence ID" value="AIR96632.1"/>
    <property type="molecule type" value="Genomic_DNA"/>
</dbReference>
<dbReference type="Proteomes" id="UP000029482">
    <property type="component" value="Chromosome"/>
</dbReference>